<organism evidence="1 2">
    <name type="scientific">Exidia glandulosa HHB12029</name>
    <dbReference type="NCBI Taxonomy" id="1314781"/>
    <lineage>
        <taxon>Eukaryota</taxon>
        <taxon>Fungi</taxon>
        <taxon>Dikarya</taxon>
        <taxon>Basidiomycota</taxon>
        <taxon>Agaricomycotina</taxon>
        <taxon>Agaricomycetes</taxon>
        <taxon>Auriculariales</taxon>
        <taxon>Exidiaceae</taxon>
        <taxon>Exidia</taxon>
    </lineage>
</organism>
<protein>
    <submittedName>
        <fullName evidence="1">Uncharacterized protein</fullName>
    </submittedName>
</protein>
<reference evidence="1 2" key="1">
    <citation type="journal article" date="2016" name="Mol. Biol. Evol.">
        <title>Comparative Genomics of Early-Diverging Mushroom-Forming Fungi Provides Insights into the Origins of Lignocellulose Decay Capabilities.</title>
        <authorList>
            <person name="Nagy L.G."/>
            <person name="Riley R."/>
            <person name="Tritt A."/>
            <person name="Adam C."/>
            <person name="Daum C."/>
            <person name="Floudas D."/>
            <person name="Sun H."/>
            <person name="Yadav J.S."/>
            <person name="Pangilinan J."/>
            <person name="Larsson K.H."/>
            <person name="Matsuura K."/>
            <person name="Barry K."/>
            <person name="Labutti K."/>
            <person name="Kuo R."/>
            <person name="Ohm R.A."/>
            <person name="Bhattacharya S.S."/>
            <person name="Shirouzu T."/>
            <person name="Yoshinaga Y."/>
            <person name="Martin F.M."/>
            <person name="Grigoriev I.V."/>
            <person name="Hibbett D.S."/>
        </authorList>
    </citation>
    <scope>NUCLEOTIDE SEQUENCE [LARGE SCALE GENOMIC DNA]</scope>
    <source>
        <strain evidence="1 2">HHB12029</strain>
    </source>
</reference>
<dbReference type="Proteomes" id="UP000077266">
    <property type="component" value="Unassembled WGS sequence"/>
</dbReference>
<name>A0A165KBA5_EXIGL</name>
<evidence type="ECO:0000313" key="1">
    <source>
        <dbReference type="EMBL" id="KZV96082.1"/>
    </source>
</evidence>
<gene>
    <name evidence="1" type="ORF">EXIGLDRAFT_441866</name>
</gene>
<evidence type="ECO:0000313" key="2">
    <source>
        <dbReference type="Proteomes" id="UP000077266"/>
    </source>
</evidence>
<proteinExistence type="predicted"/>
<dbReference type="AlphaFoldDB" id="A0A165KBA5"/>
<dbReference type="EMBL" id="KV425947">
    <property type="protein sequence ID" value="KZV96082.1"/>
    <property type="molecule type" value="Genomic_DNA"/>
</dbReference>
<accession>A0A165KBA5</accession>
<dbReference type="InParanoid" id="A0A165KBA5"/>
<sequence length="213" mass="23864">MGLLGARDRDSHACSVAAPFGMLPTLRCNHSRCLLPNPGAWISTPQRSICANLARRGHRHEQPQAALSSISSATLSESPDDPEVILPAQRCILILLIRTAVPSLHWFRRVLVRTIRPSTLFLLSLLPQQWFKAAVHVRRVYGMDIRQCLEARSTTAQEDVPFQSLQSRACSPPRARLPRCRPGRQGRSMCSRVLVPFRARGHQLAPERHHPGQ</sequence>
<keyword evidence="2" id="KW-1185">Reference proteome</keyword>